<feature type="coiled-coil region" evidence="1">
    <location>
        <begin position="368"/>
        <end position="395"/>
    </location>
</feature>
<feature type="compositionally biased region" description="Low complexity" evidence="2">
    <location>
        <begin position="239"/>
        <end position="248"/>
    </location>
</feature>
<dbReference type="AlphaFoldDB" id="A0A4P9Y1V2"/>
<reference evidence="4" key="1">
    <citation type="journal article" date="2018" name="Nat. Microbiol.">
        <title>Leveraging single-cell genomics to expand the fungal tree of life.</title>
        <authorList>
            <person name="Ahrendt S.R."/>
            <person name="Quandt C.A."/>
            <person name="Ciobanu D."/>
            <person name="Clum A."/>
            <person name="Salamov A."/>
            <person name="Andreopoulos B."/>
            <person name="Cheng J.F."/>
            <person name="Woyke T."/>
            <person name="Pelin A."/>
            <person name="Henrissat B."/>
            <person name="Reynolds N.K."/>
            <person name="Benny G.L."/>
            <person name="Smith M.E."/>
            <person name="James T.Y."/>
            <person name="Grigoriev I.V."/>
        </authorList>
    </citation>
    <scope>NUCLEOTIDE SEQUENCE [LARGE SCALE GENOMIC DNA]</scope>
</reference>
<keyword evidence="1" id="KW-0175">Coiled coil</keyword>
<feature type="region of interest" description="Disordered" evidence="2">
    <location>
        <begin position="192"/>
        <end position="355"/>
    </location>
</feature>
<dbReference type="Proteomes" id="UP000267251">
    <property type="component" value="Unassembled WGS sequence"/>
</dbReference>
<sequence length="752" mass="80544">MARPASSSAPTYPRSTTTSSASVSSPHLAQPTPVASSSHDRQLHLLTALRQSEDDRLSLEGVRGSILSPTSADPSPQTQLPPSGRNRTPSSISSRTTHSASSLSSYSSSSSSSLPLDAFLSEDPSLDPEASAREMMAFRQELGHVHDPETLRQLILDRERDLRQAALIGLSLTRRHQEMEMRLSELAEEGYLPPPEDILPPFPSCSSPPIGHSSLLSSRDESFEVGSEEWSSHGPPAPSAAVGAAEGPNIPQSPRLQAPDQPQSPRLQAPHPFSVLRAASRSPRYPRSVPSPIGSPSPSADTSWNGLGDGGLTPLSPRSPSARHLVNSMGRGGAGRHRPGRRQSVGHGGGGTSGAEEVDYVEVADLHFRSINRQNAELRRELEAFREEFQTFRKELSTVNGRIDDLSRDITDQRKRGNADSRRLGDMEGDLAEAAGAVDHLKTQFLLVKDGQRAHVSDTKGAVKEAVIGMRKSTQIIEVLRGEVGHLSQRQLYAEERISALIEEYTALLQNAQNTIFTLNESRLEAELELERMSFPGGAGREGFQGEPLHEIFPSLDLSNSTFPLEDGSKASSTLAPSSSTSPSITSTSTQTSPLMQRQLSGSRRDRTMSLLGGWSVLDDLRRPSMGLKLLLRDPLAQTLYGGWGEMAGEVGEVTSSGSHRLTTSGHRATSPLPRPSSASSARSRSFSASPSPTPSSTSTASSSHDGDRPASTVRILHAYTKVPSPSPPASSTSSSPNPSTSFSPSLPPTLE</sequence>
<dbReference type="Gene3D" id="1.10.287.1490">
    <property type="match status" value="1"/>
</dbReference>
<feature type="compositionally biased region" description="Low complexity" evidence="2">
    <location>
        <begin position="277"/>
        <end position="299"/>
    </location>
</feature>
<feature type="compositionally biased region" description="Low complexity" evidence="2">
    <location>
        <begin position="730"/>
        <end position="745"/>
    </location>
</feature>
<evidence type="ECO:0000313" key="3">
    <source>
        <dbReference type="EMBL" id="RKP12634.1"/>
    </source>
</evidence>
<name>A0A4P9Y1V2_9FUNG</name>
<keyword evidence="4" id="KW-1185">Reference proteome</keyword>
<feature type="compositionally biased region" description="Polar residues" evidence="2">
    <location>
        <begin position="67"/>
        <end position="87"/>
    </location>
</feature>
<feature type="region of interest" description="Disordered" evidence="2">
    <location>
        <begin position="563"/>
        <end position="606"/>
    </location>
</feature>
<gene>
    <name evidence="3" type="ORF">BJ684DRAFT_20839</name>
</gene>
<feature type="region of interest" description="Disordered" evidence="2">
    <location>
        <begin position="1"/>
        <end position="126"/>
    </location>
</feature>
<feature type="compositionally biased region" description="Low complexity" evidence="2">
    <location>
        <begin position="668"/>
        <end position="704"/>
    </location>
</feature>
<feature type="compositionally biased region" description="Polar residues" evidence="2">
    <location>
        <begin position="1"/>
        <end position="14"/>
    </location>
</feature>
<feature type="compositionally biased region" description="Polar residues" evidence="2">
    <location>
        <begin position="250"/>
        <end position="266"/>
    </location>
</feature>
<feature type="coiled-coil region" evidence="1">
    <location>
        <begin position="495"/>
        <end position="529"/>
    </location>
</feature>
<evidence type="ECO:0000256" key="1">
    <source>
        <dbReference type="SAM" id="Coils"/>
    </source>
</evidence>
<evidence type="ECO:0000256" key="2">
    <source>
        <dbReference type="SAM" id="MobiDB-lite"/>
    </source>
</evidence>
<proteinExistence type="predicted"/>
<dbReference type="EMBL" id="KZ988259">
    <property type="protein sequence ID" value="RKP12634.1"/>
    <property type="molecule type" value="Genomic_DNA"/>
</dbReference>
<feature type="compositionally biased region" description="Pro residues" evidence="2">
    <location>
        <begin position="192"/>
        <end position="203"/>
    </location>
</feature>
<feature type="region of interest" description="Disordered" evidence="2">
    <location>
        <begin position="655"/>
        <end position="752"/>
    </location>
</feature>
<feature type="compositionally biased region" description="Low complexity" evidence="2">
    <location>
        <begin position="15"/>
        <end position="25"/>
    </location>
</feature>
<accession>A0A4P9Y1V2</accession>
<feature type="compositionally biased region" description="Low complexity" evidence="2">
    <location>
        <begin position="572"/>
        <end position="594"/>
    </location>
</feature>
<organism evidence="3 4">
    <name type="scientific">Piptocephalis cylindrospora</name>
    <dbReference type="NCBI Taxonomy" id="1907219"/>
    <lineage>
        <taxon>Eukaryota</taxon>
        <taxon>Fungi</taxon>
        <taxon>Fungi incertae sedis</taxon>
        <taxon>Zoopagomycota</taxon>
        <taxon>Zoopagomycotina</taxon>
        <taxon>Zoopagomycetes</taxon>
        <taxon>Zoopagales</taxon>
        <taxon>Piptocephalidaceae</taxon>
        <taxon>Piptocephalis</taxon>
    </lineage>
</organism>
<dbReference type="OrthoDB" id="5585416at2759"/>
<protein>
    <submittedName>
        <fullName evidence="3">Uncharacterized protein</fullName>
    </submittedName>
</protein>
<feature type="compositionally biased region" description="Polar residues" evidence="2">
    <location>
        <begin position="655"/>
        <end position="667"/>
    </location>
</feature>
<evidence type="ECO:0000313" key="4">
    <source>
        <dbReference type="Proteomes" id="UP000267251"/>
    </source>
</evidence>
<feature type="compositionally biased region" description="Low complexity" evidence="2">
    <location>
        <begin position="88"/>
        <end position="113"/>
    </location>
</feature>